<dbReference type="OrthoDB" id="9783597at2"/>
<reference evidence="1 2" key="1">
    <citation type="submission" date="2016-11" db="EMBL/GenBank/DDBJ databases">
        <authorList>
            <person name="Jaros S."/>
            <person name="Januszkiewicz K."/>
            <person name="Wedrychowicz H."/>
        </authorList>
    </citation>
    <scope>NUCLEOTIDE SEQUENCE [LARGE SCALE GENOMIC DNA]</scope>
    <source>
        <strain evidence="1 2">DSM 21864</strain>
    </source>
</reference>
<keyword evidence="2" id="KW-1185">Reference proteome</keyword>
<evidence type="ECO:0000313" key="1">
    <source>
        <dbReference type="EMBL" id="SHJ61268.1"/>
    </source>
</evidence>
<dbReference type="EMBL" id="FQZO01000006">
    <property type="protein sequence ID" value="SHJ61268.1"/>
    <property type="molecule type" value="Genomic_DNA"/>
</dbReference>
<dbReference type="Gene3D" id="1.10.10.10">
    <property type="entry name" value="Winged helix-like DNA-binding domain superfamily/Winged helix DNA-binding domain"/>
    <property type="match status" value="1"/>
</dbReference>
<protein>
    <recommendedName>
        <fullName evidence="3">DUF4364 domain-containing protein</fullName>
    </recommendedName>
</protein>
<evidence type="ECO:0000313" key="2">
    <source>
        <dbReference type="Proteomes" id="UP000184080"/>
    </source>
</evidence>
<organism evidence="1 2">
    <name type="scientific">Clostridium amylolyticum</name>
    <dbReference type="NCBI Taxonomy" id="1121298"/>
    <lineage>
        <taxon>Bacteria</taxon>
        <taxon>Bacillati</taxon>
        <taxon>Bacillota</taxon>
        <taxon>Clostridia</taxon>
        <taxon>Eubacteriales</taxon>
        <taxon>Clostridiaceae</taxon>
        <taxon>Clostridium</taxon>
    </lineage>
</organism>
<dbReference type="Proteomes" id="UP000184080">
    <property type="component" value="Unassembled WGS sequence"/>
</dbReference>
<accession>A0A1M6KQM2</accession>
<gene>
    <name evidence="1" type="ORF">SAMN05444401_3461</name>
</gene>
<name>A0A1M6KQM2_9CLOT</name>
<evidence type="ECO:0008006" key="3">
    <source>
        <dbReference type="Google" id="ProtNLM"/>
    </source>
</evidence>
<proteinExistence type="predicted"/>
<dbReference type="InterPro" id="IPR036388">
    <property type="entry name" value="WH-like_DNA-bd_sf"/>
</dbReference>
<dbReference type="AlphaFoldDB" id="A0A1M6KQM2"/>
<dbReference type="RefSeq" id="WP_073009590.1">
    <property type="nucleotide sequence ID" value="NZ_FQZO01000006.1"/>
</dbReference>
<dbReference type="InterPro" id="IPR025374">
    <property type="entry name" value="DUF4364"/>
</dbReference>
<sequence length="174" mass="20304">MYENTIELAENKLILLYIIKKIKYPISNTQLTEIVLENNLMNYFILQQYITELISSEFLITNDGDVKKNIAISPKGNKVLELFNQRISPFKIQVIDEYINNKLEKIKKEQSITSDYTITESNNFIVNLKATEDNYIIIDLKISVASKKQAQELCKKWQDNSSEIYNKIIKSLIE</sequence>
<dbReference type="STRING" id="1121298.SAMN05444401_3461"/>
<dbReference type="Pfam" id="PF14277">
    <property type="entry name" value="DUF4364"/>
    <property type="match status" value="1"/>
</dbReference>